<dbReference type="SUPFAM" id="SSF89447">
    <property type="entry name" value="AbrB/MazE/MraZ-like"/>
    <property type="match status" value="1"/>
</dbReference>
<dbReference type="EMBL" id="JBHLXE010000114">
    <property type="protein sequence ID" value="MFC0181019.1"/>
    <property type="molecule type" value="Genomic_DNA"/>
</dbReference>
<accession>A0ABV6CDE7</accession>
<keyword evidence="3" id="KW-1185">Reference proteome</keyword>
<reference evidence="2 3" key="1">
    <citation type="submission" date="2024-09" db="EMBL/GenBank/DDBJ databases">
        <authorList>
            <person name="Sun Q."/>
            <person name="Mori K."/>
        </authorList>
    </citation>
    <scope>NUCLEOTIDE SEQUENCE [LARGE SCALE GENOMIC DNA]</scope>
    <source>
        <strain evidence="2 3">CCM 8545</strain>
    </source>
</reference>
<evidence type="ECO:0000313" key="3">
    <source>
        <dbReference type="Proteomes" id="UP001589758"/>
    </source>
</evidence>
<evidence type="ECO:0000313" key="2">
    <source>
        <dbReference type="EMBL" id="MFC0181019.1"/>
    </source>
</evidence>
<dbReference type="SMART" id="SM00966">
    <property type="entry name" value="SpoVT_AbrB"/>
    <property type="match status" value="1"/>
</dbReference>
<dbReference type="InterPro" id="IPR039052">
    <property type="entry name" value="Antitox_PemI-like"/>
</dbReference>
<dbReference type="Proteomes" id="UP001589758">
    <property type="component" value="Unassembled WGS sequence"/>
</dbReference>
<keyword evidence="2" id="KW-0238">DNA-binding</keyword>
<evidence type="ECO:0000259" key="1">
    <source>
        <dbReference type="SMART" id="SM00966"/>
    </source>
</evidence>
<name>A0ABV6CDE7_9GAMM</name>
<dbReference type="GO" id="GO:0003677">
    <property type="term" value="F:DNA binding"/>
    <property type="evidence" value="ECO:0007669"/>
    <property type="project" value="UniProtKB-KW"/>
</dbReference>
<feature type="domain" description="SpoVT-AbrB" evidence="1">
    <location>
        <begin position="7"/>
        <end position="53"/>
    </location>
</feature>
<proteinExistence type="predicted"/>
<comment type="caution">
    <text evidence="2">The sequence shown here is derived from an EMBL/GenBank/DDBJ whole genome shotgun (WGS) entry which is preliminary data.</text>
</comment>
<protein>
    <submittedName>
        <fullName evidence="2">AbrB/MazE/SpoVT family DNA-binding domain-containing protein</fullName>
    </submittedName>
</protein>
<dbReference type="InterPro" id="IPR037914">
    <property type="entry name" value="SpoVT-AbrB_sf"/>
</dbReference>
<dbReference type="RefSeq" id="WP_385878381.1">
    <property type="nucleotide sequence ID" value="NZ_JBHLXE010000114.1"/>
</dbReference>
<organism evidence="2 3">
    <name type="scientific">Thorsellia kenyensis</name>
    <dbReference type="NCBI Taxonomy" id="1549888"/>
    <lineage>
        <taxon>Bacteria</taxon>
        <taxon>Pseudomonadati</taxon>
        <taxon>Pseudomonadota</taxon>
        <taxon>Gammaproteobacteria</taxon>
        <taxon>Enterobacterales</taxon>
        <taxon>Thorselliaceae</taxon>
        <taxon>Thorsellia</taxon>
    </lineage>
</organism>
<gene>
    <name evidence="2" type="ORF">ACFFIT_13155</name>
</gene>
<dbReference type="Pfam" id="PF04014">
    <property type="entry name" value="MazE_antitoxin"/>
    <property type="match status" value="1"/>
</dbReference>
<sequence length="82" mass="9022">MITVTLKKWGNSPSIRIPAHVMVAASLNIEDKFELKINNSGQIILVPLKSKQFSLESLLSGITQENIHEKINLGSPVGKELI</sequence>
<dbReference type="PANTHER" id="PTHR40516">
    <property type="entry name" value="ANTITOXIN CHPS-RELATED"/>
    <property type="match status" value="1"/>
</dbReference>
<dbReference type="InterPro" id="IPR007159">
    <property type="entry name" value="SpoVT-AbrB_dom"/>
</dbReference>
<dbReference type="Gene3D" id="2.10.260.10">
    <property type="match status" value="1"/>
</dbReference>
<dbReference type="PANTHER" id="PTHR40516:SF1">
    <property type="entry name" value="ANTITOXIN CHPS-RELATED"/>
    <property type="match status" value="1"/>
</dbReference>